<evidence type="ECO:0000313" key="5">
    <source>
        <dbReference type="Proteomes" id="UP000076796"/>
    </source>
</evidence>
<keyword evidence="5" id="KW-1185">Reference proteome</keyword>
<dbReference type="AlphaFoldDB" id="A0A163H157"/>
<organism evidence="4 5">
    <name type="scientific">Paenibacillus glucanolyticus</name>
    <dbReference type="NCBI Taxonomy" id="59843"/>
    <lineage>
        <taxon>Bacteria</taxon>
        <taxon>Bacillati</taxon>
        <taxon>Bacillota</taxon>
        <taxon>Bacilli</taxon>
        <taxon>Bacillales</taxon>
        <taxon>Paenibacillaceae</taxon>
        <taxon>Paenibacillus</taxon>
    </lineage>
</organism>
<feature type="domain" description="Mannosyl-glycoprotein endo-beta-N-acetylglucosamidase-like" evidence="3">
    <location>
        <begin position="3"/>
        <end position="152"/>
    </location>
</feature>
<dbReference type="InterPro" id="IPR002901">
    <property type="entry name" value="MGlyc_endo_b_GlcNAc-like_dom"/>
</dbReference>
<dbReference type="PANTHER" id="PTHR33308">
    <property type="entry name" value="PEPTIDOGLYCAN HYDROLASE FLGJ"/>
    <property type="match status" value="1"/>
</dbReference>
<protein>
    <submittedName>
        <fullName evidence="4">Mannosyl-glycoprotein endo-beta-N-acetylglucosamidase</fullName>
    </submittedName>
</protein>
<evidence type="ECO:0000256" key="1">
    <source>
        <dbReference type="ARBA" id="ARBA00022801"/>
    </source>
</evidence>
<comment type="caution">
    <text evidence="4">The sequence shown here is derived from an EMBL/GenBank/DDBJ whole genome shotgun (WGS) entry which is preliminary data.</text>
</comment>
<dbReference type="InterPro" id="IPR051056">
    <property type="entry name" value="Glycosyl_Hydrolase_73"/>
</dbReference>
<keyword evidence="1" id="KW-0378">Hydrolase</keyword>
<dbReference type="GeneID" id="97553501"/>
<reference evidence="4" key="1">
    <citation type="journal article" date="2016" name="Genome Announc.">
        <title>Draft genomes of two strains of Paenibacillus glucanolyticus with capability to degrade lignocellulose.</title>
        <authorList>
            <person name="Mathews S.L."/>
            <person name="Pawlak J."/>
            <person name="Grunden A.M."/>
        </authorList>
    </citation>
    <scope>NUCLEOTIDE SEQUENCE [LARGE SCALE GENOMIC DNA]</scope>
    <source>
        <strain evidence="4">SLM1</strain>
    </source>
</reference>
<dbReference type="GO" id="GO:0004040">
    <property type="term" value="F:amidase activity"/>
    <property type="evidence" value="ECO:0007669"/>
    <property type="project" value="InterPro"/>
</dbReference>
<dbReference type="SMART" id="SM00047">
    <property type="entry name" value="LYZ2"/>
    <property type="match status" value="1"/>
</dbReference>
<accession>A0A163H157</accession>
<evidence type="ECO:0000313" key="4">
    <source>
        <dbReference type="EMBL" id="KZS45258.1"/>
    </source>
</evidence>
<dbReference type="Pfam" id="PF01832">
    <property type="entry name" value="Glucosaminidase"/>
    <property type="match status" value="1"/>
</dbReference>
<feature type="coiled-coil region" evidence="2">
    <location>
        <begin position="157"/>
        <end position="191"/>
    </location>
</feature>
<dbReference type="OrthoDB" id="977752at2"/>
<gene>
    <name evidence="4" type="ORF">AWU65_04585</name>
</gene>
<dbReference type="Gene3D" id="4.10.80.30">
    <property type="entry name" value="DNA polymerase, domain 6"/>
    <property type="match status" value="1"/>
</dbReference>
<dbReference type="PRINTS" id="PR01002">
    <property type="entry name" value="FLGFLGJ"/>
</dbReference>
<dbReference type="EMBL" id="LWMH01000001">
    <property type="protein sequence ID" value="KZS45258.1"/>
    <property type="molecule type" value="Genomic_DNA"/>
</dbReference>
<dbReference type="Proteomes" id="UP000076796">
    <property type="component" value="Unassembled WGS sequence"/>
</dbReference>
<name>A0A163H157_9BACL</name>
<evidence type="ECO:0000259" key="3">
    <source>
        <dbReference type="SMART" id="SM00047"/>
    </source>
</evidence>
<dbReference type="PANTHER" id="PTHR33308:SF9">
    <property type="entry name" value="PEPTIDOGLYCAN HYDROLASE FLGJ"/>
    <property type="match status" value="1"/>
</dbReference>
<evidence type="ECO:0000256" key="2">
    <source>
        <dbReference type="SAM" id="Coils"/>
    </source>
</evidence>
<dbReference type="STRING" id="59843.A3958_04525"/>
<sequence>MKPLEFIARLAPIAVQDMRKYGVPASLTLAQAILESNWGTSGLTQKANNLFGIKGTGPAGSVTMQTTEYRGQTPYTTNAQFRKYNSWSESVADHTRLILNGTRDKPMRYHGVLWADYKTAATEIWKGGYATDPNYPKKLISLMEQNALHQYDVPSPEEEEGMKIEQLTAELQKTQEQVRQLNEQYASALKMLTEQSNTMKQMNSRLKDIESGKSAKVPSWAEPAIQAAQQAEVLNDPEGSFDFYRIMTVLHRVGVFNNESK</sequence>
<dbReference type="Gene3D" id="1.10.530.10">
    <property type="match status" value="1"/>
</dbReference>
<dbReference type="RefSeq" id="WP_063477711.1">
    <property type="nucleotide sequence ID" value="NZ_CP147845.1"/>
</dbReference>
<keyword evidence="2" id="KW-0175">Coiled coil</keyword>
<proteinExistence type="predicted"/>